<dbReference type="RefSeq" id="WP_415861863.1">
    <property type="nucleotide sequence ID" value="NZ_CP134536.1"/>
</dbReference>
<dbReference type="SUPFAM" id="SSF48317">
    <property type="entry name" value="Acid phosphatase/Vanadium-dependent haloperoxidase"/>
    <property type="match status" value="1"/>
</dbReference>
<dbReference type="EMBL" id="CP134536">
    <property type="protein sequence ID" value="WNH11882.1"/>
    <property type="molecule type" value="Genomic_DNA"/>
</dbReference>
<sequence length="1375" mass="154696">MKKFIPLYFKIKFIIMPIKTYQLKNKIIKHSVFIFILLFIIPCHYLKAQTFNRIESVAGLSILEENNGVAIADYNKDGFLDMFVVALGKDEDGISKSHSRLFKNNNDGTFTDATEASGLLLNLFPIEKDGTTYDKVFEGVKHGAFWGDYDNDGFPDLFMTNVYQIYLFHNQGNGTFKDVTDQAGLRVDSRCINTGATWFDYNKDGFLDLYISDWKGCDSNSFYTNNGDGTFTSQIDLFGNTEHKNSLMSIPFDFNNDGWMDLYLANDVINRTNDLFINQNGKGFTEEASKYGLNHARNDMGIAFGDYNNDGFFDMYITDVLMNPLLTNKGDNTFIDLALEQGVQSGGWSWDTVFADFDLDGDEDLLVLNGFEYKGHNSEKNIYFQNLHANGGSKFIDKSDSSNLGALTISVGAGVFDFDNDGDEDIFVTNADRPSYFYENTTTDFTNPTEELHWLKVNLQGTTSNRDAIGTKLVLKTNKNTLYRYYTGKSFLSQNLKSVHFGLANATQIQELKIIWPSGKIETFTNLPIDKTINFIEGSNYSVSSNQPSIKNYGCMDPNACNFNPYATISSGNCIYLETQSEIYGNSDVLQSSTESYSYPPQSGNTIAWNVSGGTIIDGENTNTIKIKWGTGTIGTITIIEKNDYCSSQGVNLNISLKSSSDPNPFINKKSVARLWNEALLEAIRKDYARPTVHARNLFHTSIAMYDAWAIYDANAKLYLIGNNVHGFLNKFDGFQSSEPLIESRDKTISYAAYRLLKYRFRNSPNVDITMKQLDDLMKGLNYSISDTSTDYSTGNPIALGNYIAQSIIDYGHTDGSNELNNYSNQYYTPTNPALPLNNPDNNSDLVINPNRWQPLSFNTFIDQSGNLIEGSTPTFLGPEWGNVKPFNLNESEKTIYQRSGNNYLVYDDPGSPPLLDISSSTASSDAYKWGFSLVSIWSSHLDPHDNVMWDVSPKSIGNINFESLPNDIQNYNDFYQVEKGGDISVGHTINPYTQAPYKEQIVPRGDYTRVLAEFWADGPDSETPPGHWFTILNYVNDHELFIKKWHGTGDKLDNLEWDVKSYFTLAGTMHDCAIAAWGIKGWYDYIRPISAIRFMAELGQSSDPSKTNYNVAGIPLKEGYIETIEDGDPLAGNSNENIGKIKVYAWKGHDYIHDANTDEAGVGWILAQNWWPYQRPSFVTPPFAGYVSGHSTYSRAAAEVMTLITGNEYFPGGLGEFIAKKDDFLVFEKGPSTDVILQWATYRDASDQCSLSRIWGGIHPPADDIPGRKIGEKIGQNDFYFANDYFKGKLTNNNLQNIVYPNPIKKSLDEFSITNTKLSDEFNLFDINGRHIVLLDKFYSESTRITTFKFPKTMSSGIYLLKINNITKKLVLDN</sequence>
<dbReference type="Pfam" id="PF07593">
    <property type="entry name" value="UnbV_ASPIC"/>
    <property type="match status" value="1"/>
</dbReference>
<dbReference type="SUPFAM" id="SSF69318">
    <property type="entry name" value="Integrin alpha N-terminal domain"/>
    <property type="match status" value="1"/>
</dbReference>
<protein>
    <submittedName>
        <fullName evidence="4">FG-GAP-like repeat-containing protein</fullName>
    </submittedName>
</protein>
<dbReference type="InterPro" id="IPR049283">
    <property type="entry name" value="DUF6851"/>
</dbReference>
<evidence type="ECO:0000259" key="3">
    <source>
        <dbReference type="Pfam" id="PF21167"/>
    </source>
</evidence>
<organism evidence="4 5">
    <name type="scientific">Thalassobellus suaedae</name>
    <dbReference type="NCBI Taxonomy" id="3074124"/>
    <lineage>
        <taxon>Bacteria</taxon>
        <taxon>Pseudomonadati</taxon>
        <taxon>Bacteroidota</taxon>
        <taxon>Flavobacteriia</taxon>
        <taxon>Flavobacteriales</taxon>
        <taxon>Flavobacteriaceae</taxon>
        <taxon>Thalassobellus</taxon>
    </lineage>
</organism>
<evidence type="ECO:0000313" key="4">
    <source>
        <dbReference type="EMBL" id="WNH11882.1"/>
    </source>
</evidence>
<accession>A0ABY9Y118</accession>
<keyword evidence="5" id="KW-1185">Reference proteome</keyword>
<dbReference type="Proteomes" id="UP001303407">
    <property type="component" value="Chromosome"/>
</dbReference>
<dbReference type="InterPro" id="IPR027039">
    <property type="entry name" value="Crtac1"/>
</dbReference>
<dbReference type="InterPro" id="IPR016119">
    <property type="entry name" value="Br/Cl_peroxidase_C"/>
</dbReference>
<feature type="domain" description="ASPIC/UnbV" evidence="2">
    <location>
        <begin position="468"/>
        <end position="533"/>
    </location>
</feature>
<keyword evidence="1" id="KW-0732">Signal</keyword>
<feature type="domain" description="DUF6851" evidence="3">
    <location>
        <begin position="703"/>
        <end position="855"/>
    </location>
</feature>
<dbReference type="PANTHER" id="PTHR16026">
    <property type="entry name" value="CARTILAGE ACIDIC PROTEIN 1"/>
    <property type="match status" value="1"/>
</dbReference>
<proteinExistence type="predicted"/>
<dbReference type="InterPro" id="IPR026444">
    <property type="entry name" value="Secre_tail"/>
</dbReference>
<evidence type="ECO:0000256" key="1">
    <source>
        <dbReference type="ARBA" id="ARBA00022729"/>
    </source>
</evidence>
<dbReference type="InterPro" id="IPR036938">
    <property type="entry name" value="PAP2/HPO_sf"/>
</dbReference>
<evidence type="ECO:0000313" key="5">
    <source>
        <dbReference type="Proteomes" id="UP001303407"/>
    </source>
</evidence>
<dbReference type="PANTHER" id="PTHR16026:SF0">
    <property type="entry name" value="CARTILAGE ACIDIC PROTEIN 1"/>
    <property type="match status" value="1"/>
</dbReference>
<dbReference type="NCBIfam" id="TIGR04183">
    <property type="entry name" value="Por_Secre_tail"/>
    <property type="match status" value="1"/>
</dbReference>
<dbReference type="Pfam" id="PF21167">
    <property type="entry name" value="DUF6851"/>
    <property type="match status" value="1"/>
</dbReference>
<dbReference type="InterPro" id="IPR028994">
    <property type="entry name" value="Integrin_alpha_N"/>
</dbReference>
<dbReference type="CDD" id="cd03398">
    <property type="entry name" value="PAP2_haloperoxidase"/>
    <property type="match status" value="1"/>
</dbReference>
<dbReference type="InterPro" id="IPR011519">
    <property type="entry name" value="UnbV_ASPIC"/>
</dbReference>
<dbReference type="Pfam" id="PF13517">
    <property type="entry name" value="FG-GAP_3"/>
    <property type="match status" value="2"/>
</dbReference>
<reference evidence="4 5" key="1">
    <citation type="submission" date="2023-09" db="EMBL/GenBank/DDBJ databases">
        <title>Thalassobella suaedae gen. nov., sp. nov., a marine bacterium of the family Flavobacteriaceae isolated from a halophyte Suaeda japonica.</title>
        <authorList>
            <person name="Lee S.Y."/>
            <person name="Hwang C.Y."/>
        </authorList>
    </citation>
    <scope>NUCLEOTIDE SEQUENCE [LARGE SCALE GENOMIC DNA]</scope>
    <source>
        <strain evidence="4 5">HL-DH10</strain>
    </source>
</reference>
<dbReference type="Gene3D" id="2.130.10.130">
    <property type="entry name" value="Integrin alpha, N-terminal"/>
    <property type="match status" value="1"/>
</dbReference>
<gene>
    <name evidence="4" type="ORF">RHP49_13360</name>
</gene>
<dbReference type="InterPro" id="IPR013517">
    <property type="entry name" value="FG-GAP"/>
</dbReference>
<name>A0ABY9Y118_9FLAO</name>
<dbReference type="Gene3D" id="1.10.606.10">
    <property type="entry name" value="Vanadium-containing Chloroperoxidase, domain 2"/>
    <property type="match status" value="1"/>
</dbReference>
<evidence type="ECO:0000259" key="2">
    <source>
        <dbReference type="Pfam" id="PF07593"/>
    </source>
</evidence>